<dbReference type="NCBIfam" id="NF008277">
    <property type="entry name" value="PRK11055.1"/>
    <property type="match status" value="1"/>
</dbReference>
<dbReference type="Gene3D" id="2.70.98.10">
    <property type="match status" value="1"/>
</dbReference>
<feature type="chain" id="PRO_5003069247" description="Aldose 1-epimerase" evidence="9">
    <location>
        <begin position="24"/>
        <end position="398"/>
    </location>
</feature>
<dbReference type="InterPro" id="IPR008183">
    <property type="entry name" value="Aldose_1/G6P_1-epimerase"/>
</dbReference>
<dbReference type="InterPro" id="IPR014718">
    <property type="entry name" value="GH-type_carb-bd"/>
</dbReference>
<evidence type="ECO:0000256" key="3">
    <source>
        <dbReference type="ARBA" id="ARBA00023235"/>
    </source>
</evidence>
<dbReference type="PIRSF" id="PIRSF005096">
    <property type="entry name" value="GALM"/>
    <property type="match status" value="1"/>
</dbReference>
<keyword evidence="4 5" id="KW-0119">Carbohydrate metabolism</keyword>
<dbReference type="EMBL" id="BT124680">
    <property type="protein sequence ID" value="ADE77915.1"/>
    <property type="molecule type" value="mRNA"/>
</dbReference>
<proteinExistence type="evidence at transcript level"/>
<evidence type="ECO:0000256" key="6">
    <source>
        <dbReference type="PIRSR" id="PIRSR005096-1"/>
    </source>
</evidence>
<organism evidence="10">
    <name type="scientific">Picea sitchensis</name>
    <name type="common">Sitka spruce</name>
    <name type="synonym">Pinus sitchensis</name>
    <dbReference type="NCBI Taxonomy" id="3332"/>
    <lineage>
        <taxon>Eukaryota</taxon>
        <taxon>Viridiplantae</taxon>
        <taxon>Streptophyta</taxon>
        <taxon>Embryophyta</taxon>
        <taxon>Tracheophyta</taxon>
        <taxon>Spermatophyta</taxon>
        <taxon>Pinopsida</taxon>
        <taxon>Pinidae</taxon>
        <taxon>Conifers I</taxon>
        <taxon>Pinales</taxon>
        <taxon>Pinaceae</taxon>
        <taxon>Picea</taxon>
    </lineage>
</organism>
<evidence type="ECO:0000313" key="10">
    <source>
        <dbReference type="EMBL" id="ADE77915.1"/>
    </source>
</evidence>
<comment type="pathway">
    <text evidence="1 5">Carbohydrate metabolism; hexose metabolism.</text>
</comment>
<evidence type="ECO:0000256" key="4">
    <source>
        <dbReference type="ARBA" id="ARBA00023277"/>
    </source>
</evidence>
<keyword evidence="3 5" id="KW-0413">Isomerase</keyword>
<dbReference type="UniPathway" id="UPA00242"/>
<evidence type="ECO:0000256" key="1">
    <source>
        <dbReference type="ARBA" id="ARBA00005028"/>
    </source>
</evidence>
<feature type="active site" description="Proton donor" evidence="6">
    <location>
        <position position="224"/>
    </location>
</feature>
<dbReference type="GO" id="GO:0004034">
    <property type="term" value="F:aldose 1-epimerase activity"/>
    <property type="evidence" value="ECO:0007669"/>
    <property type="project" value="UniProtKB-EC"/>
</dbReference>
<sequence>MVKLPSILLYFLCILVFIHLCKCQASSQGKKWELNGRTLERKGKLGGHGHPYRRFNAPNFFQLRRGDLHINLTNWGATLVSLTLPDAKGHLADVLLGYDYLASYMKASSSRPYFGALVGRVANRIKDGEFTINGKTYQLPKNDGNNTLHGGLTGFDNVLWKVREQRSGRKPSIKFTYHSFDGEQGFPGDLDVSATYTISGDMELRLDLEAVPRNKATAVSLINHAYWNLAGESSGRDILGNSVTIWASHYTPTDSQLIPTGQILPVNGTPLDLTKEVIVGSRINKLNSSEKPPGFDHNYVLDGPKLKNGLRPGARMKDHWSSRVMEVWTTAPGMQFYTSNNLKDTVGKGGVIYKAHSAFCFESQAFPNAVNQPKFPSVIVKPGQIYKHTMLFKFSVEK</sequence>
<dbReference type="GO" id="GO:0006006">
    <property type="term" value="P:glucose metabolic process"/>
    <property type="evidence" value="ECO:0007669"/>
    <property type="project" value="TreeGrafter"/>
</dbReference>
<feature type="binding site" evidence="8">
    <location>
        <begin position="123"/>
        <end position="124"/>
    </location>
    <ligand>
        <name>beta-D-galactose</name>
        <dbReference type="ChEBI" id="CHEBI:27667"/>
    </ligand>
</feature>
<reference evidence="10" key="1">
    <citation type="submission" date="2010-04" db="EMBL/GenBank/DDBJ databases">
        <authorList>
            <person name="Reid K.E."/>
            <person name="Liao N."/>
            <person name="Chan S."/>
            <person name="Docking R."/>
            <person name="Taylor G."/>
            <person name="Moore R."/>
            <person name="Mayo M."/>
            <person name="Munro S."/>
            <person name="King J."/>
            <person name="Yanchuk A."/>
            <person name="Holt R."/>
            <person name="Jones S."/>
            <person name="Marra M."/>
            <person name="Ritland C.E."/>
            <person name="Ritland K."/>
            <person name="Bohlmann J."/>
        </authorList>
    </citation>
    <scope>NUCLEOTIDE SEQUENCE</scope>
    <source>
        <tissue evidence="10">Bud</tissue>
    </source>
</reference>
<evidence type="ECO:0000256" key="9">
    <source>
        <dbReference type="SAM" id="SignalP"/>
    </source>
</evidence>
<feature type="binding site" evidence="8">
    <location>
        <begin position="224"/>
        <end position="226"/>
    </location>
    <ligand>
        <name>beta-D-galactose</name>
        <dbReference type="ChEBI" id="CHEBI:27667"/>
    </ligand>
</feature>
<evidence type="ECO:0000256" key="2">
    <source>
        <dbReference type="ARBA" id="ARBA00006206"/>
    </source>
</evidence>
<dbReference type="InterPro" id="IPR015443">
    <property type="entry name" value="Aldose_1-epimerase"/>
</dbReference>
<dbReference type="EC" id="5.1.3.3" evidence="5"/>
<evidence type="ECO:0000256" key="7">
    <source>
        <dbReference type="PIRSR" id="PIRSR005096-2"/>
    </source>
</evidence>
<dbReference type="InterPro" id="IPR011013">
    <property type="entry name" value="Gal_mutarotase_sf_dom"/>
</dbReference>
<protein>
    <recommendedName>
        <fullName evidence="5">Aldose 1-epimerase</fullName>
        <ecNumber evidence="5">5.1.3.3</ecNumber>
    </recommendedName>
</protein>
<dbReference type="GO" id="GO:0030246">
    <property type="term" value="F:carbohydrate binding"/>
    <property type="evidence" value="ECO:0007669"/>
    <property type="project" value="InterPro"/>
</dbReference>
<dbReference type="Pfam" id="PF01263">
    <property type="entry name" value="Aldose_epim"/>
    <property type="match status" value="1"/>
</dbReference>
<dbReference type="GO" id="GO:0033499">
    <property type="term" value="P:galactose catabolic process via UDP-galactose, Leloir pathway"/>
    <property type="evidence" value="ECO:0007669"/>
    <property type="project" value="TreeGrafter"/>
</dbReference>
<dbReference type="InterPro" id="IPR047215">
    <property type="entry name" value="Galactose_mutarotase-like"/>
</dbReference>
<dbReference type="AlphaFoldDB" id="D5AEE6"/>
<feature type="binding site" evidence="7">
    <location>
        <position position="296"/>
    </location>
    <ligand>
        <name>beta-D-galactose</name>
        <dbReference type="ChEBI" id="CHEBI:27667"/>
    </ligand>
</feature>
<dbReference type="SUPFAM" id="SSF74650">
    <property type="entry name" value="Galactose mutarotase-like"/>
    <property type="match status" value="1"/>
</dbReference>
<evidence type="ECO:0000256" key="8">
    <source>
        <dbReference type="PIRSR" id="PIRSR005096-3"/>
    </source>
</evidence>
<feature type="active site" description="Proton acceptor" evidence="6">
    <location>
        <position position="362"/>
    </location>
</feature>
<accession>D5AEE6</accession>
<evidence type="ECO:0000256" key="5">
    <source>
        <dbReference type="PIRNR" id="PIRNR005096"/>
    </source>
</evidence>
<feature type="signal peptide" evidence="9">
    <location>
        <begin position="1"/>
        <end position="23"/>
    </location>
</feature>
<comment type="similarity">
    <text evidence="2 5">Belongs to the aldose epimerase family.</text>
</comment>
<dbReference type="CDD" id="cd09019">
    <property type="entry name" value="galactose_mutarotase_like"/>
    <property type="match status" value="1"/>
</dbReference>
<keyword evidence="9" id="KW-0732">Signal</keyword>
<dbReference type="PANTHER" id="PTHR10091:SF0">
    <property type="entry name" value="GALACTOSE MUTAROTASE"/>
    <property type="match status" value="1"/>
</dbReference>
<comment type="catalytic activity">
    <reaction evidence="5">
        <text>alpha-D-glucose = beta-D-glucose</text>
        <dbReference type="Rhea" id="RHEA:10264"/>
        <dbReference type="ChEBI" id="CHEBI:15903"/>
        <dbReference type="ChEBI" id="CHEBI:17925"/>
        <dbReference type="EC" id="5.1.3.3"/>
    </reaction>
</comment>
<name>D5AEE6_PICSI</name>
<dbReference type="PANTHER" id="PTHR10091">
    <property type="entry name" value="ALDOSE-1-EPIMERASE"/>
    <property type="match status" value="1"/>
</dbReference>